<name>A0A836CT01_SHEEP</name>
<comment type="caution">
    <text evidence="2">The sequence shown here is derived from an EMBL/GenBank/DDBJ whole genome shotgun (WGS) entry which is preliminary data.</text>
</comment>
<dbReference type="AlphaFoldDB" id="A0A836CT01"/>
<dbReference type="Proteomes" id="UP000664991">
    <property type="component" value="Unassembled WGS sequence"/>
</dbReference>
<feature type="compositionally biased region" description="Basic and acidic residues" evidence="1">
    <location>
        <begin position="1"/>
        <end position="13"/>
    </location>
</feature>
<accession>A0A836CT01</accession>
<protein>
    <submittedName>
        <fullName evidence="2">Uncharacterized protein</fullName>
    </submittedName>
</protein>
<evidence type="ECO:0000313" key="3">
    <source>
        <dbReference type="Proteomes" id="UP000664991"/>
    </source>
</evidence>
<sequence>MEFKLGDRAREAPDSQAGREAVNAGAERKLTAGRDPSVGSRGDGRSEPSGEQAGCDRSPELNCDLCETSRYARSLEHGTFSIFFVLACLIEENAISPVGISSQRGAQ</sequence>
<proteinExistence type="predicted"/>
<feature type="region of interest" description="Disordered" evidence="1">
    <location>
        <begin position="1"/>
        <end position="61"/>
    </location>
</feature>
<organism evidence="2 3">
    <name type="scientific">Ovis aries</name>
    <name type="common">Sheep</name>
    <dbReference type="NCBI Taxonomy" id="9940"/>
    <lineage>
        <taxon>Eukaryota</taxon>
        <taxon>Metazoa</taxon>
        <taxon>Chordata</taxon>
        <taxon>Craniata</taxon>
        <taxon>Vertebrata</taxon>
        <taxon>Euteleostomi</taxon>
        <taxon>Mammalia</taxon>
        <taxon>Eutheria</taxon>
        <taxon>Laurasiatheria</taxon>
        <taxon>Artiodactyla</taxon>
        <taxon>Ruminantia</taxon>
        <taxon>Pecora</taxon>
        <taxon>Bovidae</taxon>
        <taxon>Caprinae</taxon>
        <taxon>Ovis</taxon>
    </lineage>
</organism>
<evidence type="ECO:0000313" key="2">
    <source>
        <dbReference type="EMBL" id="KAG5197892.1"/>
    </source>
</evidence>
<gene>
    <name evidence="2" type="ORF">JEQ12_008621</name>
</gene>
<reference evidence="2 3" key="1">
    <citation type="submission" date="2020-12" db="EMBL/GenBank/DDBJ databases">
        <title>De novo assembly of Tibetan sheep genome.</title>
        <authorList>
            <person name="Li X."/>
        </authorList>
    </citation>
    <scope>NUCLEOTIDE SEQUENCE [LARGE SCALE GENOMIC DNA]</scope>
    <source>
        <tissue evidence="2">Heart</tissue>
    </source>
</reference>
<evidence type="ECO:0000256" key="1">
    <source>
        <dbReference type="SAM" id="MobiDB-lite"/>
    </source>
</evidence>
<dbReference type="EMBL" id="JAEMGP010000019">
    <property type="protein sequence ID" value="KAG5197892.1"/>
    <property type="molecule type" value="Genomic_DNA"/>
</dbReference>